<organism evidence="2 4">
    <name type="scientific">Thalassovita autumnalis</name>
    <dbReference type="NCBI Taxonomy" id="2072972"/>
    <lineage>
        <taxon>Bacteria</taxon>
        <taxon>Pseudomonadati</taxon>
        <taxon>Pseudomonadota</taxon>
        <taxon>Alphaproteobacteria</taxon>
        <taxon>Rhodobacterales</taxon>
        <taxon>Roseobacteraceae</taxon>
        <taxon>Thalassovita</taxon>
    </lineage>
</organism>
<reference evidence="1 3" key="1">
    <citation type="submission" date="2015-09" db="EMBL/GenBank/DDBJ databases">
        <authorList>
            <person name="Rodrigo-Torres L."/>
            <person name="Arahal D.R."/>
        </authorList>
    </citation>
    <scope>NUCLEOTIDE SEQUENCE [LARGE SCALE GENOMIC DNA]</scope>
    <source>
        <strain evidence="1 3">CECT 5118</strain>
    </source>
</reference>
<keyword evidence="3" id="KW-1185">Reference proteome</keyword>
<dbReference type="EMBL" id="CYSB01000030">
    <property type="protein sequence ID" value="CUH67955.1"/>
    <property type="molecule type" value="Genomic_DNA"/>
</dbReference>
<dbReference type="EMBL" id="CYSC01000015">
    <property type="protein sequence ID" value="CUH70846.1"/>
    <property type="molecule type" value="Genomic_DNA"/>
</dbReference>
<evidence type="ECO:0000313" key="1">
    <source>
        <dbReference type="EMBL" id="CUH67955.1"/>
    </source>
</evidence>
<sequence length="58" mass="6339">MSAKACTTCTFFDKVSKSADNAGLCRFNAPSFLTEAELDAKWPVVKSTDWCGRFDAKA</sequence>
<name>A0A0P1FRC3_9RHOB</name>
<evidence type="ECO:0000313" key="2">
    <source>
        <dbReference type="EMBL" id="CUH70846.1"/>
    </source>
</evidence>
<evidence type="ECO:0000313" key="4">
    <source>
        <dbReference type="Proteomes" id="UP000051887"/>
    </source>
</evidence>
<dbReference type="RefSeq" id="WP_165590045.1">
    <property type="nucleotide sequence ID" value="NZ_CYSB01000030.1"/>
</dbReference>
<dbReference type="AlphaFoldDB" id="A0A0P1FRC3"/>
<evidence type="ECO:0000313" key="3">
    <source>
        <dbReference type="Proteomes" id="UP000051086"/>
    </source>
</evidence>
<proteinExistence type="predicted"/>
<dbReference type="Proteomes" id="UP000051086">
    <property type="component" value="Unassembled WGS sequence"/>
</dbReference>
<protein>
    <submittedName>
        <fullName evidence="2">Uncharacterized protein</fullName>
    </submittedName>
</protein>
<gene>
    <name evidence="1" type="ORF">TL5118_02415</name>
    <name evidence="2" type="ORF">TL5120_00626</name>
</gene>
<reference evidence="2 4" key="2">
    <citation type="submission" date="2015-09" db="EMBL/GenBank/DDBJ databases">
        <authorList>
            <consortium name="Swine Surveillance"/>
        </authorList>
    </citation>
    <scope>NUCLEOTIDE SEQUENCE [LARGE SCALE GENOMIC DNA]</scope>
    <source>
        <strain evidence="2 4">5120</strain>
    </source>
</reference>
<dbReference type="Proteomes" id="UP000051887">
    <property type="component" value="Unassembled WGS sequence"/>
</dbReference>
<accession>A0A0P1FRC3</accession>